<feature type="compositionally biased region" description="Gly residues" evidence="1">
    <location>
        <begin position="12"/>
        <end position="22"/>
    </location>
</feature>
<sequence>AHRAAAVADLARGGGPGAGENGARGPEHDEGAEEAEHDEGAEEAEAKGSAEGGWRALLVARERGRAAQDGHASCNLDDTGQDCQKRVREAEAAAQAARADADKAKAEAQEAQAAEKKARAAEKDARESEEQARSDQWKAEGETVSANKAYKEADRDRQKAEEAKKQARDAERKAEEGKDRAQRAEEQARRAVAITKSQTEEADSDRKCSLLLTKKVDMEVIVDNSHAMIPPGVAMFHGQADEVASEAEVHRCPNRGACVANGYLYVSLQLGCLLPPGQVVMRSPVDPDVAIAQCNAGYDSDRAGCATCASDHGRSNSDPFECSACGDQKVQLAVWMSQPIVLYAISLSGAEKARFAVNVGAAYSNDVLKILMAFSSGMVFLASSIESTDAFRALTGTMKSGASRALSTASITSGDSSGSSPAHSSSLDCLLFNGQKPASITQKFVALVLQAAIILSLALIFVAIKERSTRSQAFRSRALAAFLVAGNQFLPGFVGICFQAVPCFHTQAGGKSYMSYNTAAECTTSNRVQAVAFAIPALLATVAAGPVAWVWILRLDAARRRCGAAAGGSEDKRHSCDDEDKDDDRKDKDNNQSDDNNEVGRDKDKDDEHQGGEDKEKGASDVRADVDKGSDDDDDGEDQDKPKDEDNNEVGEQDNSLRFLTGSYQERYNYLTLGGMPPEQVHGARRDLFDVAGILLPGPEVGSCPRGDGPLPPRAQRVQPIREQRAEPRRAESARGVGPRHGGCGVARG</sequence>
<keyword evidence="2" id="KW-0472">Membrane</keyword>
<feature type="compositionally biased region" description="Gly residues" evidence="1">
    <location>
        <begin position="739"/>
        <end position="749"/>
    </location>
</feature>
<keyword evidence="2" id="KW-1133">Transmembrane helix</keyword>
<evidence type="ECO:0000256" key="1">
    <source>
        <dbReference type="SAM" id="MobiDB-lite"/>
    </source>
</evidence>
<name>A0ABN9Q2H5_9DINO</name>
<feature type="non-terminal residue" evidence="3">
    <location>
        <position position="1"/>
    </location>
</feature>
<feature type="region of interest" description="Disordered" evidence="1">
    <location>
        <begin position="700"/>
        <end position="749"/>
    </location>
</feature>
<organism evidence="3 4">
    <name type="scientific">Prorocentrum cordatum</name>
    <dbReference type="NCBI Taxonomy" id="2364126"/>
    <lineage>
        <taxon>Eukaryota</taxon>
        <taxon>Sar</taxon>
        <taxon>Alveolata</taxon>
        <taxon>Dinophyceae</taxon>
        <taxon>Prorocentrales</taxon>
        <taxon>Prorocentraceae</taxon>
        <taxon>Prorocentrum</taxon>
    </lineage>
</organism>
<feature type="compositionally biased region" description="Basic and acidic residues" evidence="1">
    <location>
        <begin position="99"/>
        <end position="141"/>
    </location>
</feature>
<evidence type="ECO:0000313" key="4">
    <source>
        <dbReference type="Proteomes" id="UP001189429"/>
    </source>
</evidence>
<feature type="compositionally biased region" description="Basic and acidic residues" evidence="1">
    <location>
        <begin position="598"/>
        <end position="629"/>
    </location>
</feature>
<evidence type="ECO:0000256" key="2">
    <source>
        <dbReference type="SAM" id="Phobius"/>
    </source>
</evidence>
<comment type="caution">
    <text evidence="3">The sequence shown here is derived from an EMBL/GenBank/DDBJ whole genome shotgun (WGS) entry which is preliminary data.</text>
</comment>
<protein>
    <submittedName>
        <fullName evidence="3">Uncharacterized protein</fullName>
    </submittedName>
</protein>
<keyword evidence="4" id="KW-1185">Reference proteome</keyword>
<feature type="compositionally biased region" description="Basic and acidic residues" evidence="1">
    <location>
        <begin position="720"/>
        <end position="733"/>
    </location>
</feature>
<feature type="transmembrane region" description="Helical" evidence="2">
    <location>
        <begin position="530"/>
        <end position="552"/>
    </location>
</feature>
<feature type="region of interest" description="Disordered" evidence="1">
    <location>
        <begin position="92"/>
        <end position="199"/>
    </location>
</feature>
<feature type="compositionally biased region" description="Low complexity" evidence="1">
    <location>
        <begin position="1"/>
        <end position="11"/>
    </location>
</feature>
<feature type="compositionally biased region" description="Basic and acidic residues" evidence="1">
    <location>
        <begin position="149"/>
        <end position="189"/>
    </location>
</feature>
<keyword evidence="2" id="KW-0812">Transmembrane</keyword>
<dbReference type="Proteomes" id="UP001189429">
    <property type="component" value="Unassembled WGS sequence"/>
</dbReference>
<dbReference type="EMBL" id="CAUYUJ010002237">
    <property type="protein sequence ID" value="CAK0799876.1"/>
    <property type="molecule type" value="Genomic_DNA"/>
</dbReference>
<reference evidence="3" key="1">
    <citation type="submission" date="2023-10" db="EMBL/GenBank/DDBJ databases">
        <authorList>
            <person name="Chen Y."/>
            <person name="Shah S."/>
            <person name="Dougan E. K."/>
            <person name="Thang M."/>
            <person name="Chan C."/>
        </authorList>
    </citation>
    <scope>NUCLEOTIDE SEQUENCE [LARGE SCALE GENOMIC DNA]</scope>
</reference>
<dbReference type="PANTHER" id="PTHR35711">
    <property type="entry name" value="EXPRESSED PROTEIN"/>
    <property type="match status" value="1"/>
</dbReference>
<feature type="region of interest" description="Disordered" evidence="1">
    <location>
        <begin position="564"/>
        <end position="660"/>
    </location>
</feature>
<gene>
    <name evidence="3" type="ORF">PCOR1329_LOCUS8199</name>
</gene>
<feature type="compositionally biased region" description="Acidic residues" evidence="1">
    <location>
        <begin position="30"/>
        <end position="43"/>
    </location>
</feature>
<feature type="transmembrane region" description="Helical" evidence="2">
    <location>
        <begin position="444"/>
        <end position="464"/>
    </location>
</feature>
<accession>A0ABN9Q2H5</accession>
<proteinExistence type="predicted"/>
<evidence type="ECO:0000313" key="3">
    <source>
        <dbReference type="EMBL" id="CAK0799876.1"/>
    </source>
</evidence>
<dbReference type="PANTHER" id="PTHR35711:SF1">
    <property type="entry name" value="ECTODERMAL, ISOFORM F"/>
    <property type="match status" value="1"/>
</dbReference>
<feature type="transmembrane region" description="Helical" evidence="2">
    <location>
        <begin position="476"/>
        <end position="501"/>
    </location>
</feature>
<feature type="region of interest" description="Disordered" evidence="1">
    <location>
        <begin position="1"/>
        <end position="55"/>
    </location>
</feature>